<keyword evidence="7" id="KW-0808">Transferase</keyword>
<dbReference type="GO" id="GO:0009002">
    <property type="term" value="F:serine-type D-Ala-D-Ala carboxypeptidase activity"/>
    <property type="evidence" value="ECO:0007669"/>
    <property type="project" value="UniProtKB-EC"/>
</dbReference>
<evidence type="ECO:0000256" key="16">
    <source>
        <dbReference type="SAM" id="Phobius"/>
    </source>
</evidence>
<dbReference type="AlphaFoldDB" id="A0A8J6YIQ2"/>
<feature type="region of interest" description="Disordered" evidence="15">
    <location>
        <begin position="1"/>
        <end position="65"/>
    </location>
</feature>
<keyword evidence="9" id="KW-0133">Cell shape</keyword>
<keyword evidence="8" id="KW-0378">Hydrolase</keyword>
<evidence type="ECO:0000313" key="20">
    <source>
        <dbReference type="Proteomes" id="UP000631034"/>
    </source>
</evidence>
<keyword evidence="4" id="KW-0121">Carboxypeptidase</keyword>
<dbReference type="NCBIfam" id="TIGR02074">
    <property type="entry name" value="PBP_1a_fam"/>
    <property type="match status" value="1"/>
</dbReference>
<dbReference type="SUPFAM" id="SSF56601">
    <property type="entry name" value="beta-lactamase/transpeptidase-like"/>
    <property type="match status" value="1"/>
</dbReference>
<dbReference type="Proteomes" id="UP000631034">
    <property type="component" value="Unassembled WGS sequence"/>
</dbReference>
<comment type="catalytic activity">
    <reaction evidence="14">
        <text>[GlcNAc-(1-&gt;4)-Mur2Ac(oyl-L-Ala-gamma-D-Glu-L-Lys-D-Ala-D-Ala)](n)-di-trans,octa-cis-undecaprenyl diphosphate + beta-D-GlcNAc-(1-&gt;4)-Mur2Ac(oyl-L-Ala-gamma-D-Glu-L-Lys-D-Ala-D-Ala)-di-trans,octa-cis-undecaprenyl diphosphate = [GlcNAc-(1-&gt;4)-Mur2Ac(oyl-L-Ala-gamma-D-Glu-L-Lys-D-Ala-D-Ala)](n+1)-di-trans,octa-cis-undecaprenyl diphosphate + di-trans,octa-cis-undecaprenyl diphosphate + H(+)</text>
        <dbReference type="Rhea" id="RHEA:23708"/>
        <dbReference type="Rhea" id="RHEA-COMP:9602"/>
        <dbReference type="Rhea" id="RHEA-COMP:9603"/>
        <dbReference type="ChEBI" id="CHEBI:15378"/>
        <dbReference type="ChEBI" id="CHEBI:58405"/>
        <dbReference type="ChEBI" id="CHEBI:60033"/>
        <dbReference type="ChEBI" id="CHEBI:78435"/>
        <dbReference type="EC" id="2.4.99.28"/>
    </reaction>
</comment>
<dbReference type="GO" id="GO:0030288">
    <property type="term" value="C:outer membrane-bounded periplasmic space"/>
    <property type="evidence" value="ECO:0007669"/>
    <property type="project" value="TreeGrafter"/>
</dbReference>
<keyword evidence="16" id="KW-1133">Transmembrane helix</keyword>
<evidence type="ECO:0000256" key="10">
    <source>
        <dbReference type="ARBA" id="ARBA00022984"/>
    </source>
</evidence>
<keyword evidence="10" id="KW-0573">Peptidoglycan synthesis</keyword>
<dbReference type="GO" id="GO:0008955">
    <property type="term" value="F:peptidoglycan glycosyltransferase activity"/>
    <property type="evidence" value="ECO:0007669"/>
    <property type="project" value="UniProtKB-EC"/>
</dbReference>
<evidence type="ECO:0000256" key="7">
    <source>
        <dbReference type="ARBA" id="ARBA00022679"/>
    </source>
</evidence>
<feature type="transmembrane region" description="Helical" evidence="16">
    <location>
        <begin position="75"/>
        <end position="97"/>
    </location>
</feature>
<name>A0A8J6YIQ2_9PROT</name>
<feature type="domain" description="Penicillin-binding protein transpeptidase" evidence="17">
    <location>
        <begin position="384"/>
        <end position="649"/>
    </location>
</feature>
<evidence type="ECO:0000256" key="2">
    <source>
        <dbReference type="ARBA" id="ARBA00007090"/>
    </source>
</evidence>
<dbReference type="InterPro" id="IPR001460">
    <property type="entry name" value="PCN-bd_Tpept"/>
</dbReference>
<evidence type="ECO:0000256" key="1">
    <source>
        <dbReference type="ARBA" id="ARBA00004752"/>
    </source>
</evidence>
<evidence type="ECO:0000256" key="3">
    <source>
        <dbReference type="ARBA" id="ARBA00007739"/>
    </source>
</evidence>
<dbReference type="EMBL" id="JACZHT010000003">
    <property type="protein sequence ID" value="MBE1236996.1"/>
    <property type="molecule type" value="Genomic_DNA"/>
</dbReference>
<comment type="catalytic activity">
    <reaction evidence="13">
        <text>Preferential cleavage: (Ac)2-L-Lys-D-Ala-|-D-Ala. Also transpeptidation of peptidyl-alanyl moieties that are N-acyl substituents of D-alanine.</text>
        <dbReference type="EC" id="3.4.16.4"/>
    </reaction>
</comment>
<dbReference type="InterPro" id="IPR036950">
    <property type="entry name" value="PBP_transglycosylase"/>
</dbReference>
<dbReference type="InterPro" id="IPR001264">
    <property type="entry name" value="Glyco_trans_51"/>
</dbReference>
<feature type="compositionally biased region" description="Basic residues" evidence="15">
    <location>
        <begin position="47"/>
        <end position="58"/>
    </location>
</feature>
<dbReference type="UniPathway" id="UPA00219"/>
<gene>
    <name evidence="19" type="ORF">IHV25_04970</name>
</gene>
<evidence type="ECO:0000256" key="15">
    <source>
        <dbReference type="SAM" id="MobiDB-lite"/>
    </source>
</evidence>
<accession>A0A8J6YIQ2</accession>
<keyword evidence="12" id="KW-0961">Cell wall biogenesis/degradation</keyword>
<dbReference type="GO" id="GO:0008658">
    <property type="term" value="F:penicillin binding"/>
    <property type="evidence" value="ECO:0007669"/>
    <property type="project" value="InterPro"/>
</dbReference>
<dbReference type="GO" id="GO:0006508">
    <property type="term" value="P:proteolysis"/>
    <property type="evidence" value="ECO:0007669"/>
    <property type="project" value="UniProtKB-KW"/>
</dbReference>
<keyword evidence="6" id="KW-0328">Glycosyltransferase</keyword>
<dbReference type="GO" id="GO:0008360">
    <property type="term" value="P:regulation of cell shape"/>
    <property type="evidence" value="ECO:0007669"/>
    <property type="project" value="UniProtKB-KW"/>
</dbReference>
<evidence type="ECO:0000256" key="5">
    <source>
        <dbReference type="ARBA" id="ARBA00022670"/>
    </source>
</evidence>
<dbReference type="GO" id="GO:0009252">
    <property type="term" value="P:peptidoglycan biosynthetic process"/>
    <property type="evidence" value="ECO:0007669"/>
    <property type="project" value="UniProtKB-UniPathway"/>
</dbReference>
<keyword evidence="11" id="KW-0511">Multifunctional enzyme</keyword>
<comment type="similarity">
    <text evidence="2">In the C-terminal section; belongs to the transpeptidase family.</text>
</comment>
<keyword evidence="16" id="KW-0472">Membrane</keyword>
<keyword evidence="16" id="KW-0812">Transmembrane</keyword>
<reference evidence="19" key="1">
    <citation type="submission" date="2020-10" db="EMBL/GenBank/DDBJ databases">
        <title>Genome sequence of the unusual species of purple photosynthetic bacteria, Phaeovibrio sulfidiphilus DSM 23193, type strain.</title>
        <authorList>
            <person name="Kyndt J.A."/>
            <person name="Meyer T.E."/>
        </authorList>
    </citation>
    <scope>NUCLEOTIDE SEQUENCE</scope>
    <source>
        <strain evidence="19">DSM 23193</strain>
    </source>
</reference>
<evidence type="ECO:0000313" key="19">
    <source>
        <dbReference type="EMBL" id="MBE1236996.1"/>
    </source>
</evidence>
<comment type="caution">
    <text evidence="19">The sequence shown here is derived from an EMBL/GenBank/DDBJ whole genome shotgun (WGS) entry which is preliminary data.</text>
</comment>
<dbReference type="PANTHER" id="PTHR32282:SF33">
    <property type="entry name" value="PEPTIDOGLYCAN GLYCOSYLTRANSFERASE"/>
    <property type="match status" value="1"/>
</dbReference>
<comment type="similarity">
    <text evidence="3">In the N-terminal section; belongs to the glycosyltransferase 51 family.</text>
</comment>
<evidence type="ECO:0000259" key="18">
    <source>
        <dbReference type="Pfam" id="PF00912"/>
    </source>
</evidence>
<evidence type="ECO:0000256" key="9">
    <source>
        <dbReference type="ARBA" id="ARBA00022960"/>
    </source>
</evidence>
<keyword evidence="20" id="KW-1185">Reference proteome</keyword>
<evidence type="ECO:0000256" key="8">
    <source>
        <dbReference type="ARBA" id="ARBA00022801"/>
    </source>
</evidence>
<evidence type="ECO:0000256" key="11">
    <source>
        <dbReference type="ARBA" id="ARBA00023268"/>
    </source>
</evidence>
<proteinExistence type="inferred from homology"/>
<dbReference type="InterPro" id="IPR050396">
    <property type="entry name" value="Glycosyltr_51/Transpeptidase"/>
</dbReference>
<evidence type="ECO:0000256" key="14">
    <source>
        <dbReference type="ARBA" id="ARBA00049902"/>
    </source>
</evidence>
<evidence type="ECO:0000256" key="4">
    <source>
        <dbReference type="ARBA" id="ARBA00022645"/>
    </source>
</evidence>
<organism evidence="19 20">
    <name type="scientific">Phaeovibrio sulfidiphilus</name>
    <dbReference type="NCBI Taxonomy" id="1220600"/>
    <lineage>
        <taxon>Bacteria</taxon>
        <taxon>Pseudomonadati</taxon>
        <taxon>Pseudomonadota</taxon>
        <taxon>Alphaproteobacteria</taxon>
        <taxon>Rhodospirillales</taxon>
        <taxon>Rhodospirillaceae</taxon>
        <taxon>Phaeovibrio</taxon>
    </lineage>
</organism>
<feature type="compositionally biased region" description="Gly residues" evidence="15">
    <location>
        <begin position="13"/>
        <end position="22"/>
    </location>
</feature>
<evidence type="ECO:0000256" key="13">
    <source>
        <dbReference type="ARBA" id="ARBA00034000"/>
    </source>
</evidence>
<evidence type="ECO:0000256" key="6">
    <source>
        <dbReference type="ARBA" id="ARBA00022676"/>
    </source>
</evidence>
<dbReference type="InterPro" id="IPR012338">
    <property type="entry name" value="Beta-lactam/transpept-like"/>
</dbReference>
<dbReference type="FunFam" id="1.10.3810.10:FF:000001">
    <property type="entry name" value="Penicillin-binding protein 1A"/>
    <property type="match status" value="1"/>
</dbReference>
<dbReference type="SUPFAM" id="SSF53955">
    <property type="entry name" value="Lysozyme-like"/>
    <property type="match status" value="1"/>
</dbReference>
<dbReference type="InterPro" id="IPR023346">
    <property type="entry name" value="Lysozyme-like_dom_sf"/>
</dbReference>
<dbReference type="Gene3D" id="1.10.3810.10">
    <property type="entry name" value="Biosynthetic peptidoglycan transglycosylase-like"/>
    <property type="match status" value="1"/>
</dbReference>
<dbReference type="Pfam" id="PF00912">
    <property type="entry name" value="Transgly"/>
    <property type="match status" value="1"/>
</dbReference>
<keyword evidence="5" id="KW-0645">Protease</keyword>
<protein>
    <submittedName>
        <fullName evidence="19">PBP1A family penicillin-binding protein</fullName>
    </submittedName>
</protein>
<evidence type="ECO:0000259" key="17">
    <source>
        <dbReference type="Pfam" id="PF00905"/>
    </source>
</evidence>
<sequence>MTREPGSPRPPGSGAGGDGAGPKAGPSRGRTPPGPLRAGPRPETSSSRKKPAAPKKKAGTAAPAPRRFRGLKRRIATWLAVAMIWGLILAAAALVWFCYDIPNPVREAAVTRRPSITLLAADGTEIGTWGDLHGDVLRIGDLPRHLIDAILATEDRRFYSHFGLDLVGIARAAAANLRAGHVVQGGSTITQQVAKNLFLTHERTFRRKVQEFVLSLWLERIFTKDQILMLYVNRVYLGGGTYGVDAASRRYFQRPARAVTVYQAAMVAGLPKAPSRYNPHADPKAAHTRAREVIGKMVEAGSLTRRAAEAALATAPTAVQPSTRSAASGYFADWILEQVGDYANIRDQDLVVRTTLVPGLQRAAEEALEGVLAEKGAASRVSQGAVVALDGAGAVQAMVGGRSHARAPFNRAAHAYRQPGSAFKPFVFLAGLEAGLSPDSILEDTPVAIGSWRPGNYGGRYRGPITMQEALAHSSNAVAVRISEQAGRMAVAGVARRFGIGPAGAVRPSIALGVFETTPLALAGAYVPFMNGGLRARPWGIVSIATRDGRLVYRRSVPTAHRIVDPGHAESLRRMLAAVVSWGTGRNAALPGEAVYGKTGTSQNYRDAWFAGFVPGRVAVVWLGNDDSSPMRDVTGGALPAEVWRRFMERTLPRPAP</sequence>
<dbReference type="PANTHER" id="PTHR32282">
    <property type="entry name" value="BINDING PROTEIN TRANSPEPTIDASE, PUTATIVE-RELATED"/>
    <property type="match status" value="1"/>
</dbReference>
<dbReference type="Gene3D" id="3.40.710.10">
    <property type="entry name" value="DD-peptidase/beta-lactamase superfamily"/>
    <property type="match status" value="1"/>
</dbReference>
<dbReference type="Pfam" id="PF00905">
    <property type="entry name" value="Transpeptidase"/>
    <property type="match status" value="1"/>
</dbReference>
<dbReference type="GO" id="GO:0071555">
    <property type="term" value="P:cell wall organization"/>
    <property type="evidence" value="ECO:0007669"/>
    <property type="project" value="UniProtKB-KW"/>
</dbReference>
<comment type="pathway">
    <text evidence="1">Cell wall biogenesis; peptidoglycan biosynthesis.</text>
</comment>
<evidence type="ECO:0000256" key="12">
    <source>
        <dbReference type="ARBA" id="ARBA00023316"/>
    </source>
</evidence>
<feature type="domain" description="Glycosyl transferase family 51" evidence="18">
    <location>
        <begin position="124"/>
        <end position="297"/>
    </location>
</feature>